<dbReference type="EMBL" id="JABSTV010001247">
    <property type="protein sequence ID" value="KAH7972182.1"/>
    <property type="molecule type" value="Genomic_DNA"/>
</dbReference>
<dbReference type="Proteomes" id="UP000821837">
    <property type="component" value="Chromosome 11"/>
</dbReference>
<dbReference type="VEuPathDB" id="VectorBase:RSAN_038754"/>
<dbReference type="AlphaFoldDB" id="A0A9D4T3J3"/>
<proteinExistence type="predicted"/>
<organism evidence="1 2">
    <name type="scientific">Rhipicephalus sanguineus</name>
    <name type="common">Brown dog tick</name>
    <name type="synonym">Ixodes sanguineus</name>
    <dbReference type="NCBI Taxonomy" id="34632"/>
    <lineage>
        <taxon>Eukaryota</taxon>
        <taxon>Metazoa</taxon>
        <taxon>Ecdysozoa</taxon>
        <taxon>Arthropoda</taxon>
        <taxon>Chelicerata</taxon>
        <taxon>Arachnida</taxon>
        <taxon>Acari</taxon>
        <taxon>Parasitiformes</taxon>
        <taxon>Ixodida</taxon>
        <taxon>Ixodoidea</taxon>
        <taxon>Ixodidae</taxon>
        <taxon>Rhipicephalinae</taxon>
        <taxon>Rhipicephalus</taxon>
        <taxon>Rhipicephalus</taxon>
    </lineage>
</organism>
<sequence length="104" mass="11627">MSEHLVAYHNITKHYCLEQYAYPPPRGSLPKRSEIAWRRLQTRTFYCTLMLSYIHPGVINPSCCLCGGVASLNHLLWGGCPDDPPPADLIRSPPPPPPSKGRCI</sequence>
<protein>
    <submittedName>
        <fullName evidence="1">Uncharacterized protein</fullName>
    </submittedName>
</protein>
<evidence type="ECO:0000313" key="1">
    <source>
        <dbReference type="EMBL" id="KAH7972182.1"/>
    </source>
</evidence>
<comment type="caution">
    <text evidence="1">The sequence shown here is derived from an EMBL/GenBank/DDBJ whole genome shotgun (WGS) entry which is preliminary data.</text>
</comment>
<keyword evidence="2" id="KW-1185">Reference proteome</keyword>
<reference evidence="1" key="1">
    <citation type="journal article" date="2020" name="Cell">
        <title>Large-Scale Comparative Analyses of Tick Genomes Elucidate Their Genetic Diversity and Vector Capacities.</title>
        <authorList>
            <consortium name="Tick Genome and Microbiome Consortium (TIGMIC)"/>
            <person name="Jia N."/>
            <person name="Wang J."/>
            <person name="Shi W."/>
            <person name="Du L."/>
            <person name="Sun Y."/>
            <person name="Zhan W."/>
            <person name="Jiang J.F."/>
            <person name="Wang Q."/>
            <person name="Zhang B."/>
            <person name="Ji P."/>
            <person name="Bell-Sakyi L."/>
            <person name="Cui X.M."/>
            <person name="Yuan T.T."/>
            <person name="Jiang B.G."/>
            <person name="Yang W.F."/>
            <person name="Lam T.T."/>
            <person name="Chang Q.C."/>
            <person name="Ding S.J."/>
            <person name="Wang X.J."/>
            <person name="Zhu J.G."/>
            <person name="Ruan X.D."/>
            <person name="Zhao L."/>
            <person name="Wei J.T."/>
            <person name="Ye R.Z."/>
            <person name="Que T.C."/>
            <person name="Du C.H."/>
            <person name="Zhou Y.H."/>
            <person name="Cheng J.X."/>
            <person name="Dai P.F."/>
            <person name="Guo W.B."/>
            <person name="Han X.H."/>
            <person name="Huang E.J."/>
            <person name="Li L.F."/>
            <person name="Wei W."/>
            <person name="Gao Y.C."/>
            <person name="Liu J.Z."/>
            <person name="Shao H.Z."/>
            <person name="Wang X."/>
            <person name="Wang C.C."/>
            <person name="Yang T.C."/>
            <person name="Huo Q.B."/>
            <person name="Li W."/>
            <person name="Chen H.Y."/>
            <person name="Chen S.E."/>
            <person name="Zhou L.G."/>
            <person name="Ni X.B."/>
            <person name="Tian J.H."/>
            <person name="Sheng Y."/>
            <person name="Liu T."/>
            <person name="Pan Y.S."/>
            <person name="Xia L.Y."/>
            <person name="Li J."/>
            <person name="Zhao F."/>
            <person name="Cao W.C."/>
        </authorList>
    </citation>
    <scope>NUCLEOTIDE SEQUENCE</scope>
    <source>
        <strain evidence="1">Rsan-2018</strain>
    </source>
</reference>
<evidence type="ECO:0000313" key="2">
    <source>
        <dbReference type="Proteomes" id="UP000821837"/>
    </source>
</evidence>
<reference evidence="1" key="2">
    <citation type="submission" date="2021-09" db="EMBL/GenBank/DDBJ databases">
        <authorList>
            <person name="Jia N."/>
            <person name="Wang J."/>
            <person name="Shi W."/>
            <person name="Du L."/>
            <person name="Sun Y."/>
            <person name="Zhan W."/>
            <person name="Jiang J."/>
            <person name="Wang Q."/>
            <person name="Zhang B."/>
            <person name="Ji P."/>
            <person name="Sakyi L.B."/>
            <person name="Cui X."/>
            <person name="Yuan T."/>
            <person name="Jiang B."/>
            <person name="Yang W."/>
            <person name="Lam T.T.-Y."/>
            <person name="Chang Q."/>
            <person name="Ding S."/>
            <person name="Wang X."/>
            <person name="Zhu J."/>
            <person name="Ruan X."/>
            <person name="Zhao L."/>
            <person name="Wei J."/>
            <person name="Que T."/>
            <person name="Du C."/>
            <person name="Cheng J."/>
            <person name="Dai P."/>
            <person name="Han X."/>
            <person name="Huang E."/>
            <person name="Gao Y."/>
            <person name="Liu J."/>
            <person name="Shao H."/>
            <person name="Ye R."/>
            <person name="Li L."/>
            <person name="Wei W."/>
            <person name="Wang X."/>
            <person name="Wang C."/>
            <person name="Huo Q."/>
            <person name="Li W."/>
            <person name="Guo W."/>
            <person name="Chen H."/>
            <person name="Chen S."/>
            <person name="Zhou L."/>
            <person name="Zhou L."/>
            <person name="Ni X."/>
            <person name="Tian J."/>
            <person name="Zhou Y."/>
            <person name="Sheng Y."/>
            <person name="Liu T."/>
            <person name="Pan Y."/>
            <person name="Xia L."/>
            <person name="Li J."/>
            <person name="Zhao F."/>
            <person name="Cao W."/>
        </authorList>
    </citation>
    <scope>NUCLEOTIDE SEQUENCE</scope>
    <source>
        <strain evidence="1">Rsan-2018</strain>
        <tissue evidence="1">Larvae</tissue>
    </source>
</reference>
<gene>
    <name evidence="1" type="ORF">HPB52_008935</name>
</gene>
<accession>A0A9D4T3J3</accession>
<name>A0A9D4T3J3_RHISA</name>